<dbReference type="Proteomes" id="UP000515146">
    <property type="component" value="Unplaced"/>
</dbReference>
<name>A0A6P6Y4C5_DERPT</name>
<evidence type="ECO:0000313" key="2">
    <source>
        <dbReference type="Proteomes" id="UP000515146"/>
    </source>
</evidence>
<proteinExistence type="predicted"/>
<dbReference type="AlphaFoldDB" id="A0A6P6Y4C5"/>
<reference evidence="3" key="1">
    <citation type="submission" date="2025-08" db="UniProtKB">
        <authorList>
            <consortium name="RefSeq"/>
        </authorList>
    </citation>
    <scope>IDENTIFICATION</scope>
    <source>
        <strain evidence="3">Airmid</strain>
    </source>
</reference>
<keyword evidence="2" id="KW-1185">Reference proteome</keyword>
<gene>
    <name evidence="3" type="primary">LOC113793425</name>
</gene>
<protein>
    <submittedName>
        <fullName evidence="3">Uncharacterized protein LOC113793425</fullName>
    </submittedName>
</protein>
<evidence type="ECO:0000256" key="1">
    <source>
        <dbReference type="SAM" id="MobiDB-lite"/>
    </source>
</evidence>
<dbReference type="KEGG" id="dpte:113793425"/>
<dbReference type="OrthoDB" id="6508741at2759"/>
<accession>A0A6P6Y4C5</accession>
<dbReference type="RefSeq" id="XP_027199264.1">
    <property type="nucleotide sequence ID" value="XM_027343463.1"/>
</dbReference>
<organism evidence="2 3">
    <name type="scientific">Dermatophagoides pteronyssinus</name>
    <name type="common">European house dust mite</name>
    <dbReference type="NCBI Taxonomy" id="6956"/>
    <lineage>
        <taxon>Eukaryota</taxon>
        <taxon>Metazoa</taxon>
        <taxon>Ecdysozoa</taxon>
        <taxon>Arthropoda</taxon>
        <taxon>Chelicerata</taxon>
        <taxon>Arachnida</taxon>
        <taxon>Acari</taxon>
        <taxon>Acariformes</taxon>
        <taxon>Sarcoptiformes</taxon>
        <taxon>Astigmata</taxon>
        <taxon>Psoroptidia</taxon>
        <taxon>Analgoidea</taxon>
        <taxon>Pyroglyphidae</taxon>
        <taxon>Dermatophagoidinae</taxon>
        <taxon>Dermatophagoides</taxon>
    </lineage>
</organism>
<evidence type="ECO:0000313" key="3">
    <source>
        <dbReference type="RefSeq" id="XP_027199264.1"/>
    </source>
</evidence>
<sequence length="167" mass="19937">MWAKDSNVFKIRINSVLVNCESFNYLNMNWTGGHLNKFRRRKMTRKDFEKLKIEENIKRRQQEKCLKAKDKQSNYSKPVILKGIFNQTIIRSKYFELHDNLLSKPVELIENNNNDCQDENEHPNKGNDEQIVIPFKEFAEIYPEDEINPDENRIVFEPNDSENDDNI</sequence>
<feature type="region of interest" description="Disordered" evidence="1">
    <location>
        <begin position="146"/>
        <end position="167"/>
    </location>
</feature>
<dbReference type="InParanoid" id="A0A6P6Y4C5"/>